<dbReference type="InterPro" id="IPR020846">
    <property type="entry name" value="MFS_dom"/>
</dbReference>
<protein>
    <submittedName>
        <fullName evidence="7">MFS transporter</fullName>
    </submittedName>
</protein>
<feature type="transmembrane region" description="Helical" evidence="5">
    <location>
        <begin position="381"/>
        <end position="403"/>
    </location>
</feature>
<evidence type="ECO:0000259" key="6">
    <source>
        <dbReference type="PROSITE" id="PS50850"/>
    </source>
</evidence>
<dbReference type="GO" id="GO:0005886">
    <property type="term" value="C:plasma membrane"/>
    <property type="evidence" value="ECO:0007669"/>
    <property type="project" value="UniProtKB-SubCell"/>
</dbReference>
<dbReference type="GO" id="GO:0022857">
    <property type="term" value="F:transmembrane transporter activity"/>
    <property type="evidence" value="ECO:0007669"/>
    <property type="project" value="InterPro"/>
</dbReference>
<dbReference type="PANTHER" id="PTHR23523">
    <property type="match status" value="1"/>
</dbReference>
<name>A0A8A4ZCM2_9MICO</name>
<dbReference type="AlphaFoldDB" id="A0A8A4ZCM2"/>
<dbReference type="InterPro" id="IPR036259">
    <property type="entry name" value="MFS_trans_sf"/>
</dbReference>
<dbReference type="Proteomes" id="UP000663937">
    <property type="component" value="Chromosome"/>
</dbReference>
<feature type="domain" description="Major facilitator superfamily (MFS) profile" evidence="6">
    <location>
        <begin position="12"/>
        <end position="408"/>
    </location>
</feature>
<dbReference type="CDD" id="cd17339">
    <property type="entry name" value="MFS_NIMT_CynX_like"/>
    <property type="match status" value="1"/>
</dbReference>
<proteinExistence type="predicted"/>
<feature type="transmembrane region" description="Helical" evidence="5">
    <location>
        <begin position="293"/>
        <end position="313"/>
    </location>
</feature>
<evidence type="ECO:0000256" key="3">
    <source>
        <dbReference type="ARBA" id="ARBA00022989"/>
    </source>
</evidence>
<feature type="transmembrane region" description="Helical" evidence="5">
    <location>
        <begin position="351"/>
        <end position="375"/>
    </location>
</feature>
<comment type="subcellular location">
    <subcellularLocation>
        <location evidence="1">Cell membrane</location>
        <topology evidence="1">Multi-pass membrane protein</topology>
    </subcellularLocation>
</comment>
<accession>A0A8A4ZCM2</accession>
<dbReference type="Pfam" id="PF07690">
    <property type="entry name" value="MFS_1"/>
    <property type="match status" value="1"/>
</dbReference>
<evidence type="ECO:0000256" key="1">
    <source>
        <dbReference type="ARBA" id="ARBA00004651"/>
    </source>
</evidence>
<organism evidence="7 8">
    <name type="scientific">Pengzhenrongella sicca</name>
    <dbReference type="NCBI Taxonomy" id="2819238"/>
    <lineage>
        <taxon>Bacteria</taxon>
        <taxon>Bacillati</taxon>
        <taxon>Actinomycetota</taxon>
        <taxon>Actinomycetes</taxon>
        <taxon>Micrococcales</taxon>
        <taxon>Pengzhenrongella</taxon>
    </lineage>
</organism>
<evidence type="ECO:0000256" key="5">
    <source>
        <dbReference type="SAM" id="Phobius"/>
    </source>
</evidence>
<reference evidence="7" key="1">
    <citation type="submission" date="2021-03" db="EMBL/GenBank/DDBJ databases">
        <title>Pengzhenrongella sicca gen. nov., sp. nov., a new member of suborder Micrococcineae isolated from High-Arctic tundra soil.</title>
        <authorList>
            <person name="Peng F."/>
        </authorList>
    </citation>
    <scope>NUCLEOTIDE SEQUENCE</scope>
    <source>
        <strain evidence="7">LRZ-2</strain>
    </source>
</reference>
<keyword evidence="3 5" id="KW-1133">Transmembrane helix</keyword>
<keyword evidence="4 5" id="KW-0472">Membrane</keyword>
<dbReference type="Gene3D" id="1.20.1250.20">
    <property type="entry name" value="MFS general substrate transporter like domains"/>
    <property type="match status" value="1"/>
</dbReference>
<feature type="transmembrane region" description="Helical" evidence="5">
    <location>
        <begin position="136"/>
        <end position="159"/>
    </location>
</feature>
<feature type="transmembrane region" description="Helical" evidence="5">
    <location>
        <begin position="319"/>
        <end position="339"/>
    </location>
</feature>
<dbReference type="InterPro" id="IPR011701">
    <property type="entry name" value="MFS"/>
</dbReference>
<keyword evidence="2 5" id="KW-0812">Transmembrane</keyword>
<dbReference type="PANTHER" id="PTHR23523:SF2">
    <property type="entry name" value="2-NITROIMIDAZOLE TRANSPORTER"/>
    <property type="match status" value="1"/>
</dbReference>
<feature type="transmembrane region" description="Helical" evidence="5">
    <location>
        <begin position="106"/>
        <end position="124"/>
    </location>
</feature>
<evidence type="ECO:0000256" key="4">
    <source>
        <dbReference type="ARBA" id="ARBA00023136"/>
    </source>
</evidence>
<dbReference type="SUPFAM" id="SSF103473">
    <property type="entry name" value="MFS general substrate transporter"/>
    <property type="match status" value="1"/>
</dbReference>
<sequence>MVAFGRPQPWHGRGIALLGILLVGLNLRIAVGAVSPILDVVRVDLALTGVQAGVLGTIPVASFALFGSLAPLLARRFGLEPTLVAAMVASAGGEIVRSSVATPSAFLVWTVIALAGMGMGNVLLPPLVKRYFADRIGAVTSMYSVAMCFSTTLPALLAVPIAREYGWRVTLASWSVIGLVAAVPWVVVIARSARLRAELGGLWRGSARREPGRPGSARARGRVWRSPLAWSLAGLFGLNSLNVYAMFAWLPQILGDAGISAEHAGQWLALFGILALPGSFVVPSLAARMNSPFSLVVVFGACFVSGYAGLMLAPTHGTLAWIVLLGVAPSAFPLVITLLNLRTRTQRGGVALSGFVQGVGYGLAGLGPVVVGVLYVATGGWAAAIAFLLATVVLMVLAGAIACRPIMLEDSWT</sequence>
<evidence type="ECO:0000313" key="7">
    <source>
        <dbReference type="EMBL" id="QTE28769.1"/>
    </source>
</evidence>
<dbReference type="PROSITE" id="PS50850">
    <property type="entry name" value="MFS"/>
    <property type="match status" value="1"/>
</dbReference>
<feature type="transmembrane region" description="Helical" evidence="5">
    <location>
        <begin position="50"/>
        <end position="70"/>
    </location>
</feature>
<feature type="transmembrane region" description="Helical" evidence="5">
    <location>
        <begin position="267"/>
        <end position="286"/>
    </location>
</feature>
<dbReference type="EMBL" id="CP071868">
    <property type="protein sequence ID" value="QTE28769.1"/>
    <property type="molecule type" value="Genomic_DNA"/>
</dbReference>
<evidence type="ECO:0000256" key="2">
    <source>
        <dbReference type="ARBA" id="ARBA00022692"/>
    </source>
</evidence>
<evidence type="ECO:0000313" key="8">
    <source>
        <dbReference type="Proteomes" id="UP000663937"/>
    </source>
</evidence>
<feature type="transmembrane region" description="Helical" evidence="5">
    <location>
        <begin position="15"/>
        <end position="38"/>
    </location>
</feature>
<gene>
    <name evidence="7" type="ORF">J4E96_15700</name>
</gene>
<feature type="transmembrane region" description="Helical" evidence="5">
    <location>
        <begin position="171"/>
        <end position="190"/>
    </location>
</feature>
<dbReference type="InterPro" id="IPR052524">
    <property type="entry name" value="MFS_Cyanate_Porter"/>
</dbReference>
<dbReference type="RefSeq" id="WP_227423015.1">
    <property type="nucleotide sequence ID" value="NZ_CP071868.1"/>
</dbReference>
<feature type="transmembrane region" description="Helical" evidence="5">
    <location>
        <begin position="228"/>
        <end position="247"/>
    </location>
</feature>
<dbReference type="KEGG" id="psic:J4E96_15700"/>
<keyword evidence="8" id="KW-1185">Reference proteome</keyword>